<dbReference type="CDD" id="cd06171">
    <property type="entry name" value="Sigma70_r4"/>
    <property type="match status" value="1"/>
</dbReference>
<keyword evidence="6" id="KW-1185">Reference proteome</keyword>
<dbReference type="HAMAP" id="MF_00245">
    <property type="entry name" value="UPF0122"/>
    <property type="match status" value="1"/>
</dbReference>
<feature type="compositionally biased region" description="Gly residues" evidence="4">
    <location>
        <begin position="1"/>
        <end position="11"/>
    </location>
</feature>
<feature type="region of interest" description="Disordered" evidence="4">
    <location>
        <begin position="1"/>
        <end position="57"/>
    </location>
</feature>
<feature type="region of interest" description="Disordered" evidence="4">
    <location>
        <begin position="159"/>
        <end position="205"/>
    </location>
</feature>
<evidence type="ECO:0000256" key="3">
    <source>
        <dbReference type="HAMAP-Rule" id="MF_00245"/>
    </source>
</evidence>
<proteinExistence type="inferred from homology"/>
<dbReference type="InterPro" id="IPR036388">
    <property type="entry name" value="WH-like_DNA-bd_sf"/>
</dbReference>
<dbReference type="InterPro" id="IPR007394">
    <property type="entry name" value="UPF0122"/>
</dbReference>
<reference evidence="5 6" key="1">
    <citation type="journal article" date="2010" name="Stand. Genomic Sci.">
        <title>Complete genome sequence of Thermaerobacter marianensis type strain (7p75a).</title>
        <authorList>
            <person name="Han C."/>
            <person name="Gu W."/>
            <person name="Zhang X."/>
            <person name="Lapidus A."/>
            <person name="Nolan M."/>
            <person name="Copeland A."/>
            <person name="Lucas S."/>
            <person name="Del Rio T.G."/>
            <person name="Tice H."/>
            <person name="Cheng J.F."/>
            <person name="Tapia R."/>
            <person name="Goodwin L."/>
            <person name="Pitluck S."/>
            <person name="Pagani I."/>
            <person name="Ivanova N."/>
            <person name="Mavromatis K."/>
            <person name="Mikhailova N."/>
            <person name="Pati A."/>
            <person name="Chen A."/>
            <person name="Palaniappan K."/>
            <person name="Land M."/>
            <person name="Hauser L."/>
            <person name="Chang Y.J."/>
            <person name="Jeffries C.D."/>
            <person name="Schneider S."/>
            <person name="Rohde M."/>
            <person name="Goker M."/>
            <person name="Pukall R."/>
            <person name="Woyke T."/>
            <person name="Bristow J."/>
            <person name="Eisen J.A."/>
            <person name="Markowitz V."/>
            <person name="Hugenholtz P."/>
            <person name="Kyrpides N.C."/>
            <person name="Klenk H.P."/>
            <person name="Detter J.C."/>
        </authorList>
    </citation>
    <scope>NUCLEOTIDE SEQUENCE [LARGE SCALE GENOMIC DNA]</scope>
    <source>
        <strain evidence="6">ATCC 700841 / DSM 12885 / JCM 10246 / 7p75a</strain>
    </source>
</reference>
<name>E6SJE1_THEM7</name>
<evidence type="ECO:0000313" key="6">
    <source>
        <dbReference type="Proteomes" id="UP000008915"/>
    </source>
</evidence>
<accession>E6SJE1</accession>
<dbReference type="Proteomes" id="UP000008915">
    <property type="component" value="Chromosome"/>
</dbReference>
<comment type="similarity">
    <text evidence="1 3">Belongs to the UPF0122 family.</text>
</comment>
<evidence type="ECO:0000313" key="5">
    <source>
        <dbReference type="EMBL" id="ADU51069.1"/>
    </source>
</evidence>
<evidence type="ECO:0000256" key="1">
    <source>
        <dbReference type="ARBA" id="ARBA00008720"/>
    </source>
</evidence>
<protein>
    <recommendedName>
        <fullName evidence="3">UPF0122 protein Tmar_0956</fullName>
    </recommendedName>
</protein>
<dbReference type="EMBL" id="CP002344">
    <property type="protein sequence ID" value="ADU51069.1"/>
    <property type="molecule type" value="Genomic_DNA"/>
</dbReference>
<organism evidence="5 6">
    <name type="scientific">Thermaerobacter marianensis (strain ATCC 700841 / DSM 12885 / JCM 10246 / 7p75a)</name>
    <dbReference type="NCBI Taxonomy" id="644966"/>
    <lineage>
        <taxon>Bacteria</taxon>
        <taxon>Bacillati</taxon>
        <taxon>Bacillota</taxon>
        <taxon>Clostridia</taxon>
        <taxon>Eubacteriales</taxon>
        <taxon>Clostridiales Family XVII. Incertae Sedis</taxon>
        <taxon>Thermaerobacter</taxon>
    </lineage>
</organism>
<evidence type="ECO:0000256" key="2">
    <source>
        <dbReference type="ARBA" id="ARBA00024764"/>
    </source>
</evidence>
<evidence type="ECO:0000256" key="4">
    <source>
        <dbReference type="SAM" id="MobiDB-lite"/>
    </source>
</evidence>
<comment type="function">
    <text evidence="2 3">Might take part in the signal recognition particle (SRP) pathway. This is inferred from the conservation of its genetic proximity to ftsY/ffh. May be a regulatory protein.</text>
</comment>
<dbReference type="Gene3D" id="1.10.10.10">
    <property type="entry name" value="Winged helix-like DNA-binding domain superfamily/Winged helix DNA-binding domain"/>
    <property type="match status" value="1"/>
</dbReference>
<dbReference type="RefSeq" id="WP_013495374.1">
    <property type="nucleotide sequence ID" value="NC_014831.1"/>
</dbReference>
<feature type="compositionally biased region" description="Basic and acidic residues" evidence="4">
    <location>
        <begin position="28"/>
        <end position="43"/>
    </location>
</feature>
<gene>
    <name evidence="5" type="ordered locus">Tmar_0956</name>
</gene>
<dbReference type="InterPro" id="IPR013324">
    <property type="entry name" value="RNA_pol_sigma_r3/r4-like"/>
</dbReference>
<dbReference type="HOGENOM" id="CLU_103785_0_0_9"/>
<dbReference type="KEGG" id="tmr:Tmar_0956"/>
<dbReference type="PANTHER" id="PTHR40083">
    <property type="entry name" value="UPF0122 PROTEIN CBO2450/CLC_2298"/>
    <property type="match status" value="1"/>
</dbReference>
<dbReference type="SUPFAM" id="SSF88659">
    <property type="entry name" value="Sigma3 and sigma4 domains of RNA polymerase sigma factors"/>
    <property type="match status" value="1"/>
</dbReference>
<dbReference type="eggNOG" id="COG2739">
    <property type="taxonomic scope" value="Bacteria"/>
</dbReference>
<feature type="compositionally biased region" description="Low complexity" evidence="4">
    <location>
        <begin position="183"/>
        <end position="201"/>
    </location>
</feature>
<dbReference type="AlphaFoldDB" id="E6SJE1"/>
<dbReference type="Pfam" id="PF04297">
    <property type="entry name" value="UPF0122"/>
    <property type="match status" value="1"/>
</dbReference>
<dbReference type="STRING" id="644966.Tmar_0956"/>
<sequence>MPGGTGPGGDAGVTRAREGGARGTGGDGTDRSPSRDGARRAGGREPGTAVDPGSQAGLAPLERTLRLHRLYDLYRGLLTPRQRDVFELYHWQDLSLGEVAEHLGISRQAVHDLLRRSEAALEEAEGALGLGAWRQRAAQRLEGLDALLTALAERLAAVEPGPGPGAGRAGTPGAPAVRRRAAVRPPGAGPALAPGPEGAPRIGAGPLAEAGALVDQARRVVAALRRDLPPGEV</sequence>
<dbReference type="PANTHER" id="PTHR40083:SF1">
    <property type="entry name" value="UPF0122 PROTEIN YLXM"/>
    <property type="match status" value="1"/>
</dbReference>
<reference evidence="6" key="2">
    <citation type="journal article" date="2010" name="Stand. Genomic Sci.">
        <title>Complete genome sequence of Thermaerobacter marianensis type strain (7p75aT).</title>
        <authorList>
            <person name="Han C."/>
            <person name="Gu W."/>
            <person name="Zhang X."/>
            <person name="Lapidus A."/>
            <person name="Nolan M."/>
            <person name="Copeland A."/>
            <person name="Lucas S."/>
            <person name="Glavina Del Rio T."/>
            <person name="Tice H."/>
            <person name="Cheng J."/>
            <person name="Tapia R."/>
            <person name="Goodwin L."/>
            <person name="Pitluck S."/>
            <person name="Pagani I."/>
            <person name="Ivanova N."/>
            <person name="Mavromatis K."/>
            <person name="Mikhailova N."/>
            <person name="Pati A."/>
            <person name="Chen A."/>
            <person name="Palaniappan K."/>
            <person name="Land M."/>
            <person name="Hauser L."/>
            <person name="Chang Y."/>
            <person name="Jeffries C."/>
            <person name="Schneider S."/>
            <person name="Rohde M."/>
            <person name="Goker M."/>
            <person name="Pukall R."/>
            <person name="Woyke T."/>
            <person name="Bristow J."/>
            <person name="Eisen J."/>
            <person name="Markowitz V."/>
            <person name="Hugenholtz P."/>
            <person name="Kyrpides N."/>
            <person name="Klenk H."/>
            <person name="Detter J."/>
        </authorList>
    </citation>
    <scope>NUCLEOTIDE SEQUENCE [LARGE SCALE GENOMIC DNA]</scope>
    <source>
        <strain evidence="6">ATCC 700841 / DSM 12885 / JCM 10246 / 7p75a</strain>
    </source>
</reference>